<dbReference type="EMBL" id="JASPKY010000156">
    <property type="protein sequence ID" value="KAK9729872.1"/>
    <property type="molecule type" value="Genomic_DNA"/>
</dbReference>
<feature type="compositionally biased region" description="Low complexity" evidence="1">
    <location>
        <begin position="152"/>
        <end position="165"/>
    </location>
</feature>
<feature type="compositionally biased region" description="Basic and acidic residues" evidence="1">
    <location>
        <begin position="21"/>
        <end position="43"/>
    </location>
</feature>
<dbReference type="Proteomes" id="UP001458880">
    <property type="component" value="Unassembled WGS sequence"/>
</dbReference>
<evidence type="ECO:0000313" key="2">
    <source>
        <dbReference type="EMBL" id="KAK9729872.1"/>
    </source>
</evidence>
<feature type="compositionally biased region" description="Basic residues" evidence="1">
    <location>
        <begin position="1"/>
        <end position="12"/>
    </location>
</feature>
<sequence>MAERRTYRHPQYKPKPFPFNDLREFLDYKRQHKELDESGEGLHRRGNGPPPDPPSPLRDTLRGDRSATSQQRRYDPQRGQYSRGRGSFRRQRGGPRYTPGDSEHRPQEKYNIKVELSTETGQRKYTLDDQDLLNRHSGQNKTNQAQDFSQDNNNQNRRGSYQGRGNYRGGNRGQGNRRGVYYYRGQNRGRYPKNQERYDNKSKTEYQSKSQLPANEGTVPVDEEEYWHLDDAHANTATTTSTESGEPNNKKEEDPTTNEEDTHSDEVHYTNEETTDLLREYIEEEEREDTAESEEVYYDDEYYDNDDYHDENENVDENNDKVAENTGEKDEKDANKEESSGGNENGDNKRVSANIEDADKKECPKVEVEVPKESTETDAHRKDDKIQDTPASSSQKENIPTSTSNGSDNVRNTTQNLKQGTGTSDNKITAEDNSSAIKS</sequence>
<proteinExistence type="predicted"/>
<evidence type="ECO:0000313" key="3">
    <source>
        <dbReference type="Proteomes" id="UP001458880"/>
    </source>
</evidence>
<keyword evidence="3" id="KW-1185">Reference proteome</keyword>
<gene>
    <name evidence="2" type="ORF">QE152_g15690</name>
</gene>
<feature type="compositionally biased region" description="Polar residues" evidence="1">
    <location>
        <begin position="235"/>
        <end position="247"/>
    </location>
</feature>
<comment type="caution">
    <text evidence="2">The sequence shown here is derived from an EMBL/GenBank/DDBJ whole genome shotgun (WGS) entry which is preliminary data.</text>
</comment>
<feature type="compositionally biased region" description="Acidic residues" evidence="1">
    <location>
        <begin position="282"/>
        <end position="317"/>
    </location>
</feature>
<dbReference type="AlphaFoldDB" id="A0AAW1L7L3"/>
<protein>
    <submittedName>
        <fullName evidence="2">Uncharacterized protein</fullName>
    </submittedName>
</protein>
<feature type="compositionally biased region" description="Polar residues" evidence="1">
    <location>
        <begin position="136"/>
        <end position="151"/>
    </location>
</feature>
<feature type="compositionally biased region" description="Polar residues" evidence="1">
    <location>
        <begin position="389"/>
        <end position="439"/>
    </location>
</feature>
<feature type="compositionally biased region" description="Basic and acidic residues" evidence="1">
    <location>
        <begin position="101"/>
        <end position="112"/>
    </location>
</feature>
<feature type="compositionally biased region" description="Basic and acidic residues" evidence="1">
    <location>
        <begin position="248"/>
        <end position="281"/>
    </location>
</feature>
<organism evidence="2 3">
    <name type="scientific">Popillia japonica</name>
    <name type="common">Japanese beetle</name>
    <dbReference type="NCBI Taxonomy" id="7064"/>
    <lineage>
        <taxon>Eukaryota</taxon>
        <taxon>Metazoa</taxon>
        <taxon>Ecdysozoa</taxon>
        <taxon>Arthropoda</taxon>
        <taxon>Hexapoda</taxon>
        <taxon>Insecta</taxon>
        <taxon>Pterygota</taxon>
        <taxon>Neoptera</taxon>
        <taxon>Endopterygota</taxon>
        <taxon>Coleoptera</taxon>
        <taxon>Polyphaga</taxon>
        <taxon>Scarabaeiformia</taxon>
        <taxon>Scarabaeidae</taxon>
        <taxon>Rutelinae</taxon>
        <taxon>Popillia</taxon>
    </lineage>
</organism>
<evidence type="ECO:0000256" key="1">
    <source>
        <dbReference type="SAM" id="MobiDB-lite"/>
    </source>
</evidence>
<accession>A0AAW1L7L3</accession>
<feature type="compositionally biased region" description="Basic and acidic residues" evidence="1">
    <location>
        <begin position="318"/>
        <end position="339"/>
    </location>
</feature>
<feature type="compositionally biased region" description="Basic and acidic residues" evidence="1">
    <location>
        <begin position="193"/>
        <end position="206"/>
    </location>
</feature>
<reference evidence="2 3" key="1">
    <citation type="journal article" date="2024" name="BMC Genomics">
        <title>De novo assembly and annotation of Popillia japonica's genome with initial clues to its potential as an invasive pest.</title>
        <authorList>
            <person name="Cucini C."/>
            <person name="Boschi S."/>
            <person name="Funari R."/>
            <person name="Cardaioli E."/>
            <person name="Iannotti N."/>
            <person name="Marturano G."/>
            <person name="Paoli F."/>
            <person name="Bruttini M."/>
            <person name="Carapelli A."/>
            <person name="Frati F."/>
            <person name="Nardi F."/>
        </authorList>
    </citation>
    <scope>NUCLEOTIDE SEQUENCE [LARGE SCALE GENOMIC DNA]</scope>
    <source>
        <strain evidence="2">DMR45628</strain>
    </source>
</reference>
<feature type="region of interest" description="Disordered" evidence="1">
    <location>
        <begin position="1"/>
        <end position="439"/>
    </location>
</feature>
<name>A0AAW1L7L3_POPJA</name>
<feature type="compositionally biased region" description="Basic and acidic residues" evidence="1">
    <location>
        <begin position="357"/>
        <end position="387"/>
    </location>
</feature>
<feature type="compositionally biased region" description="Low complexity" evidence="1">
    <location>
        <begin position="177"/>
        <end position="189"/>
    </location>
</feature>